<protein>
    <submittedName>
        <fullName evidence="2">Uncharacterized protein</fullName>
    </submittedName>
</protein>
<feature type="compositionally biased region" description="Pro residues" evidence="1">
    <location>
        <begin position="1"/>
        <end position="10"/>
    </location>
</feature>
<name>A0A091DZB8_FUKDA</name>
<evidence type="ECO:0000313" key="2">
    <source>
        <dbReference type="EMBL" id="KFO36432.1"/>
    </source>
</evidence>
<reference evidence="2 3" key="1">
    <citation type="submission" date="2013-11" db="EMBL/GenBank/DDBJ databases">
        <title>The Damaraland mole rat (Fukomys damarensis) genome and evolution of African mole rats.</title>
        <authorList>
            <person name="Gladyshev V.N."/>
            <person name="Fang X."/>
        </authorList>
    </citation>
    <scope>NUCLEOTIDE SEQUENCE [LARGE SCALE GENOMIC DNA]</scope>
    <source>
        <tissue evidence="2">Liver</tissue>
    </source>
</reference>
<feature type="compositionally biased region" description="Polar residues" evidence="1">
    <location>
        <begin position="149"/>
        <end position="159"/>
    </location>
</feature>
<feature type="region of interest" description="Disordered" evidence="1">
    <location>
        <begin position="83"/>
        <end position="159"/>
    </location>
</feature>
<proteinExistence type="predicted"/>
<feature type="compositionally biased region" description="Basic and acidic residues" evidence="1">
    <location>
        <begin position="118"/>
        <end position="144"/>
    </location>
</feature>
<organism evidence="2 3">
    <name type="scientific">Fukomys damarensis</name>
    <name type="common">Damaraland mole rat</name>
    <name type="synonym">Cryptomys damarensis</name>
    <dbReference type="NCBI Taxonomy" id="885580"/>
    <lineage>
        <taxon>Eukaryota</taxon>
        <taxon>Metazoa</taxon>
        <taxon>Chordata</taxon>
        <taxon>Craniata</taxon>
        <taxon>Vertebrata</taxon>
        <taxon>Euteleostomi</taxon>
        <taxon>Mammalia</taxon>
        <taxon>Eutheria</taxon>
        <taxon>Euarchontoglires</taxon>
        <taxon>Glires</taxon>
        <taxon>Rodentia</taxon>
        <taxon>Hystricomorpha</taxon>
        <taxon>Bathyergidae</taxon>
        <taxon>Fukomys</taxon>
    </lineage>
</organism>
<gene>
    <name evidence="2" type="ORF">H920_02181</name>
</gene>
<dbReference type="Proteomes" id="UP000028990">
    <property type="component" value="Unassembled WGS sequence"/>
</dbReference>
<dbReference type="EMBL" id="KN121427">
    <property type="protein sequence ID" value="KFO36432.1"/>
    <property type="molecule type" value="Genomic_DNA"/>
</dbReference>
<keyword evidence="3" id="KW-1185">Reference proteome</keyword>
<accession>A0A091DZB8</accession>
<evidence type="ECO:0000313" key="3">
    <source>
        <dbReference type="Proteomes" id="UP000028990"/>
    </source>
</evidence>
<evidence type="ECO:0000256" key="1">
    <source>
        <dbReference type="SAM" id="MobiDB-lite"/>
    </source>
</evidence>
<dbReference type="AlphaFoldDB" id="A0A091DZB8"/>
<feature type="region of interest" description="Disordered" evidence="1">
    <location>
        <begin position="1"/>
        <end position="28"/>
    </location>
</feature>
<sequence length="159" mass="17599">MSCGERPPPATNRERECAEPDELPPSSDHVLEFTEHRRYDKAVAAKTQDHGIITVSDWHTRVKGEEFIDITPTTTGIVRATGKVSSSLQPASVGSKERGGQERGPLGNDMISTAETTNDIKSKEQIECRKGGRDQQHPSCREVKPSALSKWQSNRQEMS</sequence>
<feature type="compositionally biased region" description="Polar residues" evidence="1">
    <location>
        <begin position="83"/>
        <end position="92"/>
    </location>
</feature>